<keyword evidence="2" id="KW-1185">Reference proteome</keyword>
<gene>
    <name evidence="1" type="ORF">MJG53_013180</name>
</gene>
<name>A0ACB9UI63_9CETA</name>
<organism evidence="1 2">
    <name type="scientific">Ovis ammon polii x Ovis aries</name>
    <dbReference type="NCBI Taxonomy" id="2918886"/>
    <lineage>
        <taxon>Eukaryota</taxon>
        <taxon>Metazoa</taxon>
        <taxon>Chordata</taxon>
        <taxon>Craniata</taxon>
        <taxon>Vertebrata</taxon>
        <taxon>Euteleostomi</taxon>
        <taxon>Mammalia</taxon>
        <taxon>Eutheria</taxon>
        <taxon>Laurasiatheria</taxon>
        <taxon>Artiodactyla</taxon>
        <taxon>Ruminantia</taxon>
        <taxon>Pecora</taxon>
        <taxon>Bovidae</taxon>
        <taxon>Caprinae</taxon>
        <taxon>Ovis</taxon>
    </lineage>
</organism>
<comment type="caution">
    <text evidence="1">The sequence shown here is derived from an EMBL/GenBank/DDBJ whole genome shotgun (WGS) entry which is preliminary data.</text>
</comment>
<accession>A0ACB9UI63</accession>
<evidence type="ECO:0000313" key="1">
    <source>
        <dbReference type="EMBL" id="KAI4571074.1"/>
    </source>
</evidence>
<evidence type="ECO:0000313" key="2">
    <source>
        <dbReference type="Proteomes" id="UP001057279"/>
    </source>
</evidence>
<sequence length="553" mass="60406">MIPLDLAHLYVHDLSAWRLKLRLVTGRYYYLELDAPDSEVGFLFDRWIRLISRLQQPATSWAPRTLHTPTTGLSHLGPPASTWRLQVPSRHRHSVTTAEPTFPYKILTAQRQKAKGCSDSVGGTCLAGLLETPLHCISEHSPETPLLGTCDHLDMCAWQQHVDNLMDPETSTMSSCSICPADYTPNFPSFNEKARPLPPTWKPLAVPTARHKAPFILDQSKRVSAMPAPLQTSAAPGPSQKATAYSPAPKKAPFQKPPHVPTIPRKASAVPGPSQKPRHAPAIPQKAPVMVAPSQRAPGTFGVSPKAVSHPAPNRKSVFLPAPSQKGLTSPTQHRMTLGPDSVSMVPSRSHGGDMLEKRKPEEKPEPVKLMGTKEKNVVDTRTQKTTVEVPFTTTEKKSEEVLIRRAQEITVNGLKGKGKLEDRVHTMKEEIALDMPGFKSKEVGQQKKWVKTKKLAIQEAPQEQTRPFSVEGLTLAKLMIIAGSKDPTLRSAGRTRSSLNSGMRGTQLQSPVSRGAYRGQVAPEPCPQVLCASTVRSRVLKRPGGGGVLLVG</sequence>
<reference evidence="1" key="1">
    <citation type="submission" date="2022-03" db="EMBL/GenBank/DDBJ databases">
        <title>Genomic analyses of argali, domestic sheep and their hybrids provide insights into chromosomal evolution, heterosis and genetic basis of agronomic traits.</title>
        <authorList>
            <person name="Li M."/>
        </authorList>
    </citation>
    <scope>NUCLEOTIDE SEQUENCE</scope>
    <source>
        <strain evidence="1">F1 hybrid</strain>
    </source>
</reference>
<proteinExistence type="predicted"/>
<protein>
    <submittedName>
        <fullName evidence="1">Uncharacterized protein</fullName>
    </submittedName>
</protein>
<dbReference type="EMBL" id="CM043041">
    <property type="protein sequence ID" value="KAI4571074.1"/>
    <property type="molecule type" value="Genomic_DNA"/>
</dbReference>
<dbReference type="Proteomes" id="UP001057279">
    <property type="component" value="Linkage Group LG16"/>
</dbReference>